<dbReference type="Proteomes" id="UP000644147">
    <property type="component" value="Unassembled WGS sequence"/>
</dbReference>
<accession>A0ABS1C0Y4</accession>
<reference evidence="1 2" key="1">
    <citation type="submission" date="2020-12" db="EMBL/GenBank/DDBJ databases">
        <title>Bacterial novel species Adhaeribacter sp. BT258 isolated from soil.</title>
        <authorList>
            <person name="Jung H.-Y."/>
        </authorList>
    </citation>
    <scope>NUCLEOTIDE SEQUENCE [LARGE SCALE GENOMIC DNA]</scope>
    <source>
        <strain evidence="1 2">BT258</strain>
    </source>
</reference>
<organism evidence="1 2">
    <name type="scientific">Adhaeribacter terrigena</name>
    <dbReference type="NCBI Taxonomy" id="2793070"/>
    <lineage>
        <taxon>Bacteria</taxon>
        <taxon>Pseudomonadati</taxon>
        <taxon>Bacteroidota</taxon>
        <taxon>Cytophagia</taxon>
        <taxon>Cytophagales</taxon>
        <taxon>Hymenobacteraceae</taxon>
        <taxon>Adhaeribacter</taxon>
    </lineage>
</organism>
<gene>
    <name evidence="1" type="ORF">I5M27_08765</name>
</gene>
<comment type="caution">
    <text evidence="1">The sequence shown here is derived from an EMBL/GenBank/DDBJ whole genome shotgun (WGS) entry which is preliminary data.</text>
</comment>
<keyword evidence="2" id="KW-1185">Reference proteome</keyword>
<evidence type="ECO:0000313" key="2">
    <source>
        <dbReference type="Proteomes" id="UP000644147"/>
    </source>
</evidence>
<proteinExistence type="predicted"/>
<protein>
    <submittedName>
        <fullName evidence="1">Uncharacterized protein</fullName>
    </submittedName>
</protein>
<sequence>MEQNTVDTELSDSESFAALFERLTTPLLLLKDSGVASKNFNDWRRADLWFDDESEKRTWTKLSFEQHIWLKMLQQLRQFGCSTELILSVKQQLLVVPDFEAAFKQYEQRFYSELKKLSLSPDEEAKQIESFKSGELFKQLKETAVGQELGAGMSMLRSLLIAALVKHQHAAILVYPDSRVVPWLDEISLIDPEVQKLFKRTHFYLSITEHLMEFLTDPDKERFIAPLQLLSPEELQVLRALRDNTIKTITIQTEKDSKSKKVSKTMFTTKGGVIDSQDQEAIMDILLNKKYKSFEFDRRNGNRFYFESEYRKEL</sequence>
<evidence type="ECO:0000313" key="1">
    <source>
        <dbReference type="EMBL" id="MBK0403077.1"/>
    </source>
</evidence>
<name>A0ABS1C0Y4_9BACT</name>
<dbReference type="RefSeq" id="WP_200505817.1">
    <property type="nucleotide sequence ID" value="NZ_JAEHFX010000003.1"/>
</dbReference>
<dbReference type="EMBL" id="JAEHFX010000003">
    <property type="protein sequence ID" value="MBK0403077.1"/>
    <property type="molecule type" value="Genomic_DNA"/>
</dbReference>